<keyword evidence="7" id="KW-0238">DNA-binding</keyword>
<feature type="compositionally biased region" description="Polar residues" evidence="12">
    <location>
        <begin position="538"/>
        <end position="549"/>
    </location>
</feature>
<feature type="coiled-coil region" evidence="11">
    <location>
        <begin position="214"/>
        <end position="241"/>
    </location>
</feature>
<dbReference type="PRINTS" id="PR00056">
    <property type="entry name" value="HSFDOMAIN"/>
</dbReference>
<evidence type="ECO:0000256" key="4">
    <source>
        <dbReference type="ARBA" id="ARBA00023015"/>
    </source>
</evidence>
<evidence type="ECO:0000256" key="2">
    <source>
        <dbReference type="ARBA" id="ARBA00011233"/>
    </source>
</evidence>
<comment type="subcellular location">
    <subcellularLocation>
        <location evidence="1">Nucleus</location>
    </subcellularLocation>
</comment>
<feature type="compositionally biased region" description="Basic and acidic residues" evidence="12">
    <location>
        <begin position="550"/>
        <end position="563"/>
    </location>
</feature>
<comment type="subunit">
    <text evidence="2">Homotrimer.</text>
</comment>
<dbReference type="InterPro" id="IPR036390">
    <property type="entry name" value="WH_DNA-bd_sf"/>
</dbReference>
<evidence type="ECO:0000256" key="6">
    <source>
        <dbReference type="ARBA" id="ARBA00023054"/>
    </source>
</evidence>
<accession>A0AAV8CKS6</accession>
<dbReference type="PANTHER" id="PTHR10015">
    <property type="entry name" value="HEAT SHOCK TRANSCRIPTION FACTOR"/>
    <property type="match status" value="1"/>
</dbReference>
<evidence type="ECO:0000256" key="1">
    <source>
        <dbReference type="ARBA" id="ARBA00004123"/>
    </source>
</evidence>
<dbReference type="FunFam" id="1.10.10.10:FF:000057">
    <property type="entry name" value="Heat shock transcription factor 1"/>
    <property type="match status" value="1"/>
</dbReference>
<protein>
    <submittedName>
        <fullName evidence="14">Heat stress transcription factor A-5</fullName>
    </submittedName>
</protein>
<dbReference type="AlphaFoldDB" id="A0AAV8CKS6"/>
<dbReference type="Proteomes" id="UP001140206">
    <property type="component" value="Chromosome 5"/>
</dbReference>
<evidence type="ECO:0000256" key="7">
    <source>
        <dbReference type="ARBA" id="ARBA00023125"/>
    </source>
</evidence>
<name>A0AAV8CKS6_9POAL</name>
<dbReference type="InterPro" id="IPR000232">
    <property type="entry name" value="HSF_DNA-bd"/>
</dbReference>
<keyword evidence="15" id="KW-1185">Reference proteome</keyword>
<dbReference type="GO" id="GO:0003700">
    <property type="term" value="F:DNA-binding transcription factor activity"/>
    <property type="evidence" value="ECO:0007669"/>
    <property type="project" value="InterPro"/>
</dbReference>
<evidence type="ECO:0000256" key="11">
    <source>
        <dbReference type="SAM" id="Coils"/>
    </source>
</evidence>
<keyword evidence="9" id="KW-0539">Nucleus</keyword>
<evidence type="ECO:0000259" key="13">
    <source>
        <dbReference type="SMART" id="SM00415"/>
    </source>
</evidence>
<reference evidence="14" key="1">
    <citation type="submission" date="2022-08" db="EMBL/GenBank/DDBJ databases">
        <authorList>
            <person name="Marques A."/>
        </authorList>
    </citation>
    <scope>NUCLEOTIDE SEQUENCE</scope>
    <source>
        <strain evidence="14">RhyPub2mFocal</strain>
        <tissue evidence="14">Leaves</tissue>
    </source>
</reference>
<dbReference type="SUPFAM" id="SSF46785">
    <property type="entry name" value="Winged helix' DNA-binding domain"/>
    <property type="match status" value="1"/>
</dbReference>
<comment type="similarity">
    <text evidence="10">Belongs to the HSF family.</text>
</comment>
<evidence type="ECO:0000256" key="9">
    <source>
        <dbReference type="ARBA" id="ARBA00023242"/>
    </source>
</evidence>
<evidence type="ECO:0000256" key="5">
    <source>
        <dbReference type="ARBA" id="ARBA00023016"/>
    </source>
</evidence>
<evidence type="ECO:0000256" key="3">
    <source>
        <dbReference type="ARBA" id="ARBA00022553"/>
    </source>
</evidence>
<dbReference type="InterPro" id="IPR036388">
    <property type="entry name" value="WH-like_DNA-bd_sf"/>
</dbReference>
<dbReference type="Pfam" id="PF00447">
    <property type="entry name" value="HSF_DNA-bind"/>
    <property type="match status" value="1"/>
</dbReference>
<feature type="region of interest" description="Disordered" evidence="12">
    <location>
        <begin position="471"/>
        <end position="563"/>
    </location>
</feature>
<evidence type="ECO:0000256" key="8">
    <source>
        <dbReference type="ARBA" id="ARBA00023163"/>
    </source>
</evidence>
<keyword evidence="8" id="KW-0804">Transcription</keyword>
<keyword evidence="5" id="KW-0346">Stress response</keyword>
<organism evidence="14 15">
    <name type="scientific">Rhynchospora pubera</name>
    <dbReference type="NCBI Taxonomy" id="906938"/>
    <lineage>
        <taxon>Eukaryota</taxon>
        <taxon>Viridiplantae</taxon>
        <taxon>Streptophyta</taxon>
        <taxon>Embryophyta</taxon>
        <taxon>Tracheophyta</taxon>
        <taxon>Spermatophyta</taxon>
        <taxon>Magnoliopsida</taxon>
        <taxon>Liliopsida</taxon>
        <taxon>Poales</taxon>
        <taxon>Cyperaceae</taxon>
        <taxon>Cyperoideae</taxon>
        <taxon>Rhynchosporeae</taxon>
        <taxon>Rhynchospora</taxon>
    </lineage>
</organism>
<keyword evidence="4" id="KW-0805">Transcription regulation</keyword>
<feature type="region of interest" description="Disordered" evidence="12">
    <location>
        <begin position="44"/>
        <end position="77"/>
    </location>
</feature>
<gene>
    <name evidence="14" type="ORF">LUZ62_090411</name>
</gene>
<dbReference type="PANTHER" id="PTHR10015:SF461">
    <property type="entry name" value="HEAT STRESS TRANSCRIPTION FACTOR A-5"/>
    <property type="match status" value="1"/>
</dbReference>
<keyword evidence="6 11" id="KW-0175">Coiled coil</keyword>
<sequence length="563" mass="62659">MICIKLVLRCFLTVQSKSNGHKLSAFYHLVPLQLESIRTRTSKPADKIGPVFTKQKNSRDQRNQSHHRKQTKNKEEEKIATIERELLMEGAQGGGGGGGGPAPFLVKTYEMIDDPSTNDIVSWCDTGASFVVWDPPEFAARLLPTYFKHNNFSSFIRQLNTYGFRKTEPDRWEFANEHFIRGKKHLLKSIHRRKPIHSHSQPSVGAGSLPETERAALEEEIDRLTRERLALQNELLRFRQQQSGTEMQIGDIERRIQDMEQRQLKMIAFLHKASSNTRFMDNLIKMANSFPGPTALSVPSPGLPGLPDSSIITDSLHRKRRLPSGEEMEYSPELESCHNNNNFTSNNNNSLYEDHCSSSSSGRTDFSLVNQSFDKLKLGLCPAMAAMSTHSSNEEEDNVANVRISDTGTSLFPLKSTLFAGDGHLSSLDLTLASYPSMEITLGQDLNTANISPMDEREDVVCNGTESGIAIRSENRSGTENVVGNGEKVGSQNGSGGSQEDAVEKEEPVAPPARVNDVFWEQFLTERPGCDSEEASSGLRSNPNPSPSGESREECKEMQKLKL</sequence>
<keyword evidence="3" id="KW-0597">Phosphoprotein</keyword>
<feature type="domain" description="HSF-type DNA-binding" evidence="13">
    <location>
        <begin position="100"/>
        <end position="193"/>
    </location>
</feature>
<evidence type="ECO:0000313" key="14">
    <source>
        <dbReference type="EMBL" id="KAJ4756006.1"/>
    </source>
</evidence>
<evidence type="ECO:0000256" key="12">
    <source>
        <dbReference type="SAM" id="MobiDB-lite"/>
    </source>
</evidence>
<dbReference type="EMBL" id="JAMFTS010000005">
    <property type="protein sequence ID" value="KAJ4756006.1"/>
    <property type="molecule type" value="Genomic_DNA"/>
</dbReference>
<proteinExistence type="inferred from homology"/>
<evidence type="ECO:0000256" key="10">
    <source>
        <dbReference type="RuleBase" id="RU004020"/>
    </source>
</evidence>
<dbReference type="GO" id="GO:0034605">
    <property type="term" value="P:cellular response to heat"/>
    <property type="evidence" value="ECO:0007669"/>
    <property type="project" value="TreeGrafter"/>
</dbReference>
<dbReference type="GO" id="GO:0006357">
    <property type="term" value="P:regulation of transcription by RNA polymerase II"/>
    <property type="evidence" value="ECO:0007669"/>
    <property type="project" value="TreeGrafter"/>
</dbReference>
<comment type="caution">
    <text evidence="14">The sequence shown here is derived from an EMBL/GenBank/DDBJ whole genome shotgun (WGS) entry which is preliminary data.</text>
</comment>
<evidence type="ECO:0000313" key="15">
    <source>
        <dbReference type="Proteomes" id="UP001140206"/>
    </source>
</evidence>
<dbReference type="GO" id="GO:0005634">
    <property type="term" value="C:nucleus"/>
    <property type="evidence" value="ECO:0007669"/>
    <property type="project" value="UniProtKB-SubCell"/>
</dbReference>
<dbReference type="Gene3D" id="1.10.10.10">
    <property type="entry name" value="Winged helix-like DNA-binding domain superfamily/Winged helix DNA-binding domain"/>
    <property type="match status" value="1"/>
</dbReference>
<dbReference type="GO" id="GO:0000978">
    <property type="term" value="F:RNA polymerase II cis-regulatory region sequence-specific DNA binding"/>
    <property type="evidence" value="ECO:0007669"/>
    <property type="project" value="TreeGrafter"/>
</dbReference>
<dbReference type="SMART" id="SM00415">
    <property type="entry name" value="HSF"/>
    <property type="match status" value="1"/>
</dbReference>